<protein>
    <recommendedName>
        <fullName evidence="3">Lipoprotein</fullName>
    </recommendedName>
</protein>
<dbReference type="Proteomes" id="UP000306038">
    <property type="component" value="Unassembled WGS sequence"/>
</dbReference>
<evidence type="ECO:0000313" key="1">
    <source>
        <dbReference type="EMBL" id="THV58595.1"/>
    </source>
</evidence>
<name>A0ABY2R671_9FLAO</name>
<evidence type="ECO:0000313" key="2">
    <source>
        <dbReference type="Proteomes" id="UP000306038"/>
    </source>
</evidence>
<proteinExistence type="predicted"/>
<reference evidence="1 2" key="1">
    <citation type="submission" date="2019-01" db="EMBL/GenBank/DDBJ databases">
        <authorList>
            <person name="B I."/>
            <person name="Ch S."/>
            <person name="Ch V.R."/>
        </authorList>
    </citation>
    <scope>NUCLEOTIDE SEQUENCE [LARGE SCALE GENOMIC DNA]</scope>
    <source>
        <strain evidence="1 2">JC507</strain>
    </source>
</reference>
<accession>A0ABY2R671</accession>
<dbReference type="EMBL" id="SDLV01000025">
    <property type="protein sequence ID" value="THV58595.1"/>
    <property type="molecule type" value="Genomic_DNA"/>
</dbReference>
<organism evidence="1 2">
    <name type="scientific">Chryseobacterium candidae</name>
    <dbReference type="NCBI Taxonomy" id="1978493"/>
    <lineage>
        <taxon>Bacteria</taxon>
        <taxon>Pseudomonadati</taxon>
        <taxon>Bacteroidota</taxon>
        <taxon>Flavobacteriia</taxon>
        <taxon>Flavobacteriales</taxon>
        <taxon>Weeksellaceae</taxon>
        <taxon>Chryseobacterium group</taxon>
        <taxon>Chryseobacterium</taxon>
    </lineage>
</organism>
<evidence type="ECO:0008006" key="3">
    <source>
        <dbReference type="Google" id="ProtNLM"/>
    </source>
</evidence>
<gene>
    <name evidence="1" type="ORF">EK417_13340</name>
</gene>
<keyword evidence="2" id="KW-1185">Reference proteome</keyword>
<sequence>MRNLLFITVFLFCSFQKSESPSDRSIRVENRVKKSERIIYFFFKAHKDSSGNEKITLHETKISDGKLKSTPFFDRNEVRKGDLIITVIEADGKEGARQLVRDPLNRELEVYEKEGISRHRASLQSAEFNIRFSYADNIQWVKVEKATDSGVQLLFTQKL</sequence>
<comment type="caution">
    <text evidence="1">The sequence shown here is derived from an EMBL/GenBank/DDBJ whole genome shotgun (WGS) entry which is preliminary data.</text>
</comment>
<dbReference type="RefSeq" id="WP_076594773.1">
    <property type="nucleotide sequence ID" value="NZ_SDLV01000025.1"/>
</dbReference>